<name>A0AAV1EZL3_XYRNO</name>
<proteinExistence type="inferred from homology"/>
<dbReference type="InterPro" id="IPR057106">
    <property type="entry name" value="NXPE4_C"/>
</dbReference>
<comment type="similarity">
    <text evidence="1">Belongs to the NXPE family.</text>
</comment>
<organism evidence="5 6">
    <name type="scientific">Xyrichtys novacula</name>
    <name type="common">Pearly razorfish</name>
    <name type="synonym">Hemipteronotus novacula</name>
    <dbReference type="NCBI Taxonomy" id="13765"/>
    <lineage>
        <taxon>Eukaryota</taxon>
        <taxon>Metazoa</taxon>
        <taxon>Chordata</taxon>
        <taxon>Craniata</taxon>
        <taxon>Vertebrata</taxon>
        <taxon>Euteleostomi</taxon>
        <taxon>Actinopterygii</taxon>
        <taxon>Neopterygii</taxon>
        <taxon>Teleostei</taxon>
        <taxon>Neoteleostei</taxon>
        <taxon>Acanthomorphata</taxon>
        <taxon>Eupercaria</taxon>
        <taxon>Labriformes</taxon>
        <taxon>Labridae</taxon>
        <taxon>Xyrichtys</taxon>
    </lineage>
</organism>
<dbReference type="InterPro" id="IPR014756">
    <property type="entry name" value="Ig_E-set"/>
</dbReference>
<feature type="transmembrane region" description="Helical" evidence="3">
    <location>
        <begin position="12"/>
        <end position="35"/>
    </location>
</feature>
<dbReference type="PANTHER" id="PTHR16165:SF9">
    <property type="entry name" value="NXPE FAMILY MEMBER 3"/>
    <property type="match status" value="1"/>
</dbReference>
<dbReference type="AlphaFoldDB" id="A0AAV1EZL3"/>
<dbReference type="InterPro" id="IPR026845">
    <property type="entry name" value="NXPH/NXPE"/>
</dbReference>
<evidence type="ECO:0000256" key="2">
    <source>
        <dbReference type="SAM" id="MobiDB-lite"/>
    </source>
</evidence>
<evidence type="ECO:0000259" key="4">
    <source>
        <dbReference type="Pfam" id="PF24536"/>
    </source>
</evidence>
<evidence type="ECO:0000256" key="3">
    <source>
        <dbReference type="SAM" id="Phobius"/>
    </source>
</evidence>
<keyword evidence="3" id="KW-0812">Transmembrane</keyword>
<dbReference type="Pfam" id="PF24536">
    <property type="entry name" value="NXPE4_C"/>
    <property type="match status" value="1"/>
</dbReference>
<keyword evidence="6" id="KW-1185">Reference proteome</keyword>
<keyword evidence="3" id="KW-0472">Membrane</keyword>
<sequence length="563" mass="63875">MLDKLRRRQTVMPLGINLLKGFAVLVFLVMVVLMLQNVDLLQPRQPKSKDHPAINSTKPPTDPPVTRDFCTFEPRSPAEAQEERLLLDSIAWPETPILPAPISLEQTSDPANSTFTILSRGEWHVGDQLRVLIRINDFQGHVKKSGGDVLVARLHSKTLTAGVAGQVEDHLNGSYSAVFPLLWEGDAHVEVMLIHPSEAVTVLHRLTREQPDRILFTSLFHTPHLDQSTYCNVCLRQTSQPQCDFTDLRTGEPWFCYKPQNLDCDTRMKHAKGKFTQKLEAEEDKLFQKHVNMKVYIKASGPDGVTVLPSKKGQTRVTKDTGRYNPSGYYYQGVWRALGGSRVQQFNTSSAISQCLKGKMVHLYGDSTIRQWFEFLDVSLPDAQHFDLKGSKQAGPHMKLDHKNRFMITYRCHGPPLRFHDIPVSQLRYIANELDGLKGGSDTVVVIGIWSHFSTFPIEVYLRRLQSIRRAVVHLLNRGPGTLVIIRTSNLKALTLYETLTNSDWFTIQRDKVLRAIFKGVNVKLVDAWEMVLAHHLPHSLHPQPPIIKNMIDVLLSYVCPKK</sequence>
<feature type="domain" description="NXPE C-terminal" evidence="4">
    <location>
        <begin position="343"/>
        <end position="560"/>
    </location>
</feature>
<dbReference type="PANTHER" id="PTHR16165">
    <property type="entry name" value="NXPE FAMILY MEMBER"/>
    <property type="match status" value="1"/>
</dbReference>
<dbReference type="Pfam" id="PF06312">
    <property type="entry name" value="Neurexophilin"/>
    <property type="match status" value="1"/>
</dbReference>
<dbReference type="GO" id="GO:0007399">
    <property type="term" value="P:nervous system development"/>
    <property type="evidence" value="ECO:0007669"/>
    <property type="project" value="UniProtKB-ARBA"/>
</dbReference>
<keyword evidence="3" id="KW-1133">Transmembrane helix</keyword>
<gene>
    <name evidence="5" type="ORF">XNOV1_A026647</name>
</gene>
<feature type="region of interest" description="Disordered" evidence="2">
    <location>
        <begin position="44"/>
        <end position="67"/>
    </location>
</feature>
<accession>A0AAV1EZL3</accession>
<dbReference type="Proteomes" id="UP001178508">
    <property type="component" value="Chromosome 4"/>
</dbReference>
<evidence type="ECO:0000313" key="6">
    <source>
        <dbReference type="Proteomes" id="UP001178508"/>
    </source>
</evidence>
<dbReference type="SUPFAM" id="SSF81296">
    <property type="entry name" value="E set domains"/>
    <property type="match status" value="1"/>
</dbReference>
<protein>
    <submittedName>
        <fullName evidence="5">NXPE family member 3-like</fullName>
    </submittedName>
</protein>
<reference evidence="5" key="1">
    <citation type="submission" date="2023-08" db="EMBL/GenBank/DDBJ databases">
        <authorList>
            <person name="Alioto T."/>
            <person name="Alioto T."/>
            <person name="Gomez Garrido J."/>
        </authorList>
    </citation>
    <scope>NUCLEOTIDE SEQUENCE</scope>
</reference>
<evidence type="ECO:0000313" key="5">
    <source>
        <dbReference type="EMBL" id="CAJ1054208.1"/>
    </source>
</evidence>
<evidence type="ECO:0000256" key="1">
    <source>
        <dbReference type="ARBA" id="ARBA00005431"/>
    </source>
</evidence>
<dbReference type="EMBL" id="OY660867">
    <property type="protein sequence ID" value="CAJ1054208.1"/>
    <property type="molecule type" value="Genomic_DNA"/>
</dbReference>